<protein>
    <submittedName>
        <fullName evidence="2">Uncharacterized protein</fullName>
    </submittedName>
</protein>
<name>A0ABP7M3Q0_9GAMM</name>
<keyword evidence="1" id="KW-1133">Transmembrane helix</keyword>
<accession>A0ABP7M3Q0</accession>
<proteinExistence type="predicted"/>
<keyword evidence="3" id="KW-1185">Reference proteome</keyword>
<keyword evidence="1" id="KW-0812">Transmembrane</keyword>
<gene>
    <name evidence="2" type="ORF">GCM10022229_04290</name>
</gene>
<organism evidence="2 3">
    <name type="scientific">Luteimonas lutimaris</name>
    <dbReference type="NCBI Taxonomy" id="698645"/>
    <lineage>
        <taxon>Bacteria</taxon>
        <taxon>Pseudomonadati</taxon>
        <taxon>Pseudomonadota</taxon>
        <taxon>Gammaproteobacteria</taxon>
        <taxon>Lysobacterales</taxon>
        <taxon>Lysobacteraceae</taxon>
        <taxon>Luteimonas</taxon>
    </lineage>
</organism>
<keyword evidence="1" id="KW-0472">Membrane</keyword>
<sequence length="107" mass="11434">MPTAALARLAPPPGGERRLREALRKHQARGFDWRLPLAGAFASLCMLVLAYAVARPDASMDAEIQRAVAGAVAPIDGIRVAGARIEPVATRDPGVRIYRLAGDPRKP</sequence>
<evidence type="ECO:0000313" key="2">
    <source>
        <dbReference type="EMBL" id="GAA3914434.1"/>
    </source>
</evidence>
<evidence type="ECO:0000256" key="1">
    <source>
        <dbReference type="SAM" id="Phobius"/>
    </source>
</evidence>
<reference evidence="3" key="1">
    <citation type="journal article" date="2019" name="Int. J. Syst. Evol. Microbiol.">
        <title>The Global Catalogue of Microorganisms (GCM) 10K type strain sequencing project: providing services to taxonomists for standard genome sequencing and annotation.</title>
        <authorList>
            <consortium name="The Broad Institute Genomics Platform"/>
            <consortium name="The Broad Institute Genome Sequencing Center for Infectious Disease"/>
            <person name="Wu L."/>
            <person name="Ma J."/>
        </authorList>
    </citation>
    <scope>NUCLEOTIDE SEQUENCE [LARGE SCALE GENOMIC DNA]</scope>
    <source>
        <strain evidence="3">JCM 16916</strain>
    </source>
</reference>
<comment type="caution">
    <text evidence="2">The sequence shown here is derived from an EMBL/GenBank/DDBJ whole genome shotgun (WGS) entry which is preliminary data.</text>
</comment>
<dbReference type="Proteomes" id="UP001501727">
    <property type="component" value="Unassembled WGS sequence"/>
</dbReference>
<dbReference type="EMBL" id="BAAAZU010000003">
    <property type="protein sequence ID" value="GAA3914434.1"/>
    <property type="molecule type" value="Genomic_DNA"/>
</dbReference>
<evidence type="ECO:0000313" key="3">
    <source>
        <dbReference type="Proteomes" id="UP001501727"/>
    </source>
</evidence>
<feature type="transmembrane region" description="Helical" evidence="1">
    <location>
        <begin position="33"/>
        <end position="54"/>
    </location>
</feature>